<sequence>MSETKCPIPSGMSLSALDPTFRDQPNEYIDQLRSFEPVYRDREFDRVVLTRAEDIDMVLNHRALAKDPRKSRPGSYARMIDTIDENYRPSMLFADDPDHKRLRSLVAKAFNLQSADAMRPRILEVANRLLDGIPDPRHFDVVEVYSNPLPTIVIAAALGIDECDQQDFKRWSDSQGHVFNPRRTKEESANMASGREALQQYFAEIIKKRRKDRGTDLISNLISAEEDGQKLTEAEIISLCYLLLIAGNLTTTDLIGNGVLALLKNPDELAKLRAQPELTRNAIEEILRYDSPVTTASRIATRPMNIGGVDIEEGQPITLLLFGANHDPSAHPHPGKFDIARPDAYHSSFGGGSHFCIGAPLARAEAQIAIPLLFARFPKLRLTQGEFPARKSLVSLNGIRTLWVDTD</sequence>
<evidence type="ECO:0000256" key="5">
    <source>
        <dbReference type="ARBA" id="ARBA00023004"/>
    </source>
</evidence>
<keyword evidence="6 7" id="KW-0503">Monooxygenase</keyword>
<evidence type="ECO:0000256" key="4">
    <source>
        <dbReference type="ARBA" id="ARBA00023002"/>
    </source>
</evidence>
<dbReference type="PROSITE" id="PS00086">
    <property type="entry name" value="CYTOCHROME_P450"/>
    <property type="match status" value="1"/>
</dbReference>
<keyword evidence="2 7" id="KW-0349">Heme</keyword>
<dbReference type="PANTHER" id="PTHR46696">
    <property type="entry name" value="P450, PUTATIVE (EUROFUNG)-RELATED"/>
    <property type="match status" value="1"/>
</dbReference>
<dbReference type="OrthoDB" id="9801155at2"/>
<dbReference type="InterPro" id="IPR001128">
    <property type="entry name" value="Cyt_P450"/>
</dbReference>
<dbReference type="Gene3D" id="1.10.630.10">
    <property type="entry name" value="Cytochrome P450"/>
    <property type="match status" value="1"/>
</dbReference>
<dbReference type="Proteomes" id="UP000253606">
    <property type="component" value="Chromosome"/>
</dbReference>
<dbReference type="GO" id="GO:0020037">
    <property type="term" value="F:heme binding"/>
    <property type="evidence" value="ECO:0007669"/>
    <property type="project" value="InterPro"/>
</dbReference>
<evidence type="ECO:0000256" key="6">
    <source>
        <dbReference type="ARBA" id="ARBA00023033"/>
    </source>
</evidence>
<dbReference type="Pfam" id="PF00067">
    <property type="entry name" value="p450"/>
    <property type="match status" value="1"/>
</dbReference>
<reference evidence="8 9" key="1">
    <citation type="journal article" date="2018" name="Front. Microbiol.">
        <title>Hydrolytic Capabilities as a Key to Environmental Success: Chitinolytic and Cellulolytic Acidobacteria From Acidic Sub-arctic Soils and Boreal Peatlands.</title>
        <authorList>
            <person name="Belova S.E."/>
            <person name="Ravin N.V."/>
            <person name="Pankratov T.A."/>
            <person name="Rakitin A.L."/>
            <person name="Ivanova A.A."/>
            <person name="Beletsky A.V."/>
            <person name="Mardanov A.V."/>
            <person name="Sinninghe Damste J.S."/>
            <person name="Dedysh S.N."/>
        </authorList>
    </citation>
    <scope>NUCLEOTIDE SEQUENCE [LARGE SCALE GENOMIC DNA]</scope>
    <source>
        <strain evidence="8 9">SBC82</strain>
    </source>
</reference>
<evidence type="ECO:0000313" key="9">
    <source>
        <dbReference type="Proteomes" id="UP000253606"/>
    </source>
</evidence>
<protein>
    <submittedName>
        <fullName evidence="8">Putative cytochrome P450 hydroxylase</fullName>
    </submittedName>
</protein>
<evidence type="ECO:0000256" key="7">
    <source>
        <dbReference type="RuleBase" id="RU000461"/>
    </source>
</evidence>
<dbReference type="FunFam" id="1.10.630.10:FF:000018">
    <property type="entry name" value="Cytochrome P450 monooxygenase"/>
    <property type="match status" value="1"/>
</dbReference>
<proteinExistence type="inferred from homology"/>
<dbReference type="InterPro" id="IPR036396">
    <property type="entry name" value="Cyt_P450_sf"/>
</dbReference>
<dbReference type="EMBL" id="CP030840">
    <property type="protein sequence ID" value="AXC11173.1"/>
    <property type="molecule type" value="Genomic_DNA"/>
</dbReference>
<dbReference type="InterPro" id="IPR017972">
    <property type="entry name" value="Cyt_P450_CS"/>
</dbReference>
<dbReference type="PRINTS" id="PR00359">
    <property type="entry name" value="BP450"/>
</dbReference>
<evidence type="ECO:0000256" key="2">
    <source>
        <dbReference type="ARBA" id="ARBA00022617"/>
    </source>
</evidence>
<accession>A0A2Z5FWA7</accession>
<dbReference type="GO" id="GO:0016705">
    <property type="term" value="F:oxidoreductase activity, acting on paired donors, with incorporation or reduction of molecular oxygen"/>
    <property type="evidence" value="ECO:0007669"/>
    <property type="project" value="InterPro"/>
</dbReference>
<dbReference type="KEGG" id="abas:ACPOL_1831"/>
<dbReference type="InterPro" id="IPR002397">
    <property type="entry name" value="Cyt_P450_B"/>
</dbReference>
<organism evidence="8 9">
    <name type="scientific">Acidisarcina polymorpha</name>
    <dbReference type="NCBI Taxonomy" id="2211140"/>
    <lineage>
        <taxon>Bacteria</taxon>
        <taxon>Pseudomonadati</taxon>
        <taxon>Acidobacteriota</taxon>
        <taxon>Terriglobia</taxon>
        <taxon>Terriglobales</taxon>
        <taxon>Acidobacteriaceae</taxon>
        <taxon>Acidisarcina</taxon>
    </lineage>
</organism>
<keyword evidence="3 7" id="KW-0479">Metal-binding</keyword>
<dbReference type="PANTHER" id="PTHR46696:SF1">
    <property type="entry name" value="CYTOCHROME P450 YJIB-RELATED"/>
    <property type="match status" value="1"/>
</dbReference>
<dbReference type="AlphaFoldDB" id="A0A2Z5FWA7"/>
<evidence type="ECO:0000256" key="3">
    <source>
        <dbReference type="ARBA" id="ARBA00022723"/>
    </source>
</evidence>
<dbReference type="GO" id="GO:0005506">
    <property type="term" value="F:iron ion binding"/>
    <property type="evidence" value="ECO:0007669"/>
    <property type="project" value="InterPro"/>
</dbReference>
<dbReference type="CDD" id="cd20625">
    <property type="entry name" value="CYP164-like"/>
    <property type="match status" value="1"/>
</dbReference>
<dbReference type="GO" id="GO:0004497">
    <property type="term" value="F:monooxygenase activity"/>
    <property type="evidence" value="ECO:0007669"/>
    <property type="project" value="UniProtKB-KW"/>
</dbReference>
<keyword evidence="5 7" id="KW-0408">Iron</keyword>
<name>A0A2Z5FWA7_9BACT</name>
<comment type="similarity">
    <text evidence="1 7">Belongs to the cytochrome P450 family.</text>
</comment>
<keyword evidence="4 7" id="KW-0560">Oxidoreductase</keyword>
<evidence type="ECO:0000256" key="1">
    <source>
        <dbReference type="ARBA" id="ARBA00010617"/>
    </source>
</evidence>
<dbReference type="SUPFAM" id="SSF48264">
    <property type="entry name" value="Cytochrome P450"/>
    <property type="match status" value="1"/>
</dbReference>
<gene>
    <name evidence="8" type="ORF">ACPOL_1831</name>
</gene>
<keyword evidence="9" id="KW-1185">Reference proteome</keyword>
<evidence type="ECO:0000313" key="8">
    <source>
        <dbReference type="EMBL" id="AXC11173.1"/>
    </source>
</evidence>